<dbReference type="AlphaFoldDB" id="A0A218Z366"/>
<reference evidence="2 3" key="1">
    <citation type="submission" date="2017-04" db="EMBL/GenBank/DDBJ databases">
        <title>Draft genome sequence of Marssonina coronaria NL1: causal agent of apple blotch.</title>
        <authorList>
            <person name="Cheng Q."/>
        </authorList>
    </citation>
    <scope>NUCLEOTIDE SEQUENCE [LARGE SCALE GENOMIC DNA]</scope>
    <source>
        <strain evidence="2 3">NL1</strain>
    </source>
</reference>
<dbReference type="InParanoid" id="A0A218Z366"/>
<evidence type="ECO:0000313" key="3">
    <source>
        <dbReference type="Proteomes" id="UP000242519"/>
    </source>
</evidence>
<sequence length="126" mass="13583">MRAFAFFSFLSAAIALPAVSIEHSSTLEPRVMDPFTQTSAWPAKSVNIGTRDFVATITALDSGKFNIEWTYAGPSNGSPLFYRITSDTGLQLIQFTGSPEKRDGEGQITKAGDSFTVLIDDVADLA</sequence>
<organism evidence="2 3">
    <name type="scientific">Diplocarpon coronariae</name>
    <dbReference type="NCBI Taxonomy" id="2795749"/>
    <lineage>
        <taxon>Eukaryota</taxon>
        <taxon>Fungi</taxon>
        <taxon>Dikarya</taxon>
        <taxon>Ascomycota</taxon>
        <taxon>Pezizomycotina</taxon>
        <taxon>Leotiomycetes</taxon>
        <taxon>Helotiales</taxon>
        <taxon>Drepanopezizaceae</taxon>
        <taxon>Diplocarpon</taxon>
    </lineage>
</organism>
<comment type="caution">
    <text evidence="2">The sequence shown here is derived from an EMBL/GenBank/DDBJ whole genome shotgun (WGS) entry which is preliminary data.</text>
</comment>
<evidence type="ECO:0000313" key="2">
    <source>
        <dbReference type="EMBL" id="OWP01696.1"/>
    </source>
</evidence>
<gene>
    <name evidence="2" type="ORF">B2J93_2409</name>
</gene>
<dbReference type="EMBL" id="MZNU01000261">
    <property type="protein sequence ID" value="OWP01696.1"/>
    <property type="molecule type" value="Genomic_DNA"/>
</dbReference>
<name>A0A218Z366_9HELO</name>
<evidence type="ECO:0000256" key="1">
    <source>
        <dbReference type="SAM" id="SignalP"/>
    </source>
</evidence>
<keyword evidence="1" id="KW-0732">Signal</keyword>
<protein>
    <submittedName>
        <fullName evidence="2">Uncharacterized protein</fullName>
    </submittedName>
</protein>
<accession>A0A218Z366</accession>
<dbReference type="Proteomes" id="UP000242519">
    <property type="component" value="Unassembled WGS sequence"/>
</dbReference>
<feature type="chain" id="PRO_5012397533" evidence="1">
    <location>
        <begin position="16"/>
        <end position="126"/>
    </location>
</feature>
<proteinExistence type="predicted"/>
<keyword evidence="3" id="KW-1185">Reference proteome</keyword>
<feature type="signal peptide" evidence="1">
    <location>
        <begin position="1"/>
        <end position="15"/>
    </location>
</feature>